<reference evidence="9" key="1">
    <citation type="submission" date="2014-10" db="EMBL/GenBank/DDBJ databases">
        <title>Massilia sp. genome.</title>
        <authorList>
            <person name="Xu B."/>
            <person name="Dai L."/>
            <person name="Huang Z."/>
        </authorList>
    </citation>
    <scope>NUCLEOTIDE SEQUENCE [LARGE SCALE GENOMIC DNA]</scope>
    <source>
        <strain evidence="9">CFS-1</strain>
    </source>
</reference>
<dbReference type="PANTHER" id="PTHR30026">
    <property type="entry name" value="OUTER MEMBRANE PROTEIN TOLC"/>
    <property type="match status" value="1"/>
</dbReference>
<dbReference type="InterPro" id="IPR003423">
    <property type="entry name" value="OMP_efflux"/>
</dbReference>
<protein>
    <recommendedName>
        <fullName evidence="11">Transporter</fullName>
    </recommendedName>
</protein>
<gene>
    <name evidence="9" type="ORF">NM04_09625</name>
</gene>
<dbReference type="Gene3D" id="1.20.1600.10">
    <property type="entry name" value="Outer membrane efflux proteins (OEP)"/>
    <property type="match status" value="1"/>
</dbReference>
<evidence type="ECO:0000313" key="10">
    <source>
        <dbReference type="Proteomes" id="UP000283254"/>
    </source>
</evidence>
<comment type="caution">
    <text evidence="9">The sequence shown here is derived from an EMBL/GenBank/DDBJ whole genome shotgun (WGS) entry which is preliminary data.</text>
</comment>
<dbReference type="Pfam" id="PF02321">
    <property type="entry name" value="OEP"/>
    <property type="match status" value="2"/>
</dbReference>
<evidence type="ECO:0000256" key="3">
    <source>
        <dbReference type="ARBA" id="ARBA00022448"/>
    </source>
</evidence>
<sequence>MKRILTLILLALAGVPLHAQPLPAQPLPQEVDLRTVLGFARDASLAVALEQSQVDAASAGRLEAAALPNPTLSYNRQRQPGRLTNFDSDRAQDWTIEQPLLLGGQRGARITAASRAVDTASARVALTRHEVASEAAAAHVALLLAQERLATVKSGLDELARLRQVVEGRRAGGLASEYEAIRVEVEESTWRARVAEAEAALVERQTALAQALGVAGWRPTARGTLAPFAPMRGHGAEAHPEVLLARREQDAAAALVNVARAERMPAVSVNVGRFWTSKPYGGTTSIGLAVELPLFDRRKGGLDKAKAQAGAATLQRELSEARHSAEVDSMARLVAQHSHALEDFRRHAGAHTADLKRMAHDSYRLGKSSIAELLDATRGGVELALAEQELVAQLMEAQLRLESANGDLLHRIDDGRAPGADASR</sequence>
<dbReference type="SUPFAM" id="SSF56954">
    <property type="entry name" value="Outer membrane efflux proteins (OEP)"/>
    <property type="match status" value="1"/>
</dbReference>
<keyword evidence="4" id="KW-1134">Transmembrane beta strand</keyword>
<dbReference type="AlphaFoldDB" id="A0A422QM23"/>
<dbReference type="GO" id="GO:0015288">
    <property type="term" value="F:porin activity"/>
    <property type="evidence" value="ECO:0007669"/>
    <property type="project" value="TreeGrafter"/>
</dbReference>
<evidence type="ECO:0000313" key="9">
    <source>
        <dbReference type="EMBL" id="RNF30993.1"/>
    </source>
</evidence>
<keyword evidence="7" id="KW-0998">Cell outer membrane</keyword>
<evidence type="ECO:0000256" key="7">
    <source>
        <dbReference type="ARBA" id="ARBA00023237"/>
    </source>
</evidence>
<dbReference type="EMBL" id="JSAB01000078">
    <property type="protein sequence ID" value="RNF30993.1"/>
    <property type="molecule type" value="Genomic_DNA"/>
</dbReference>
<dbReference type="OrthoDB" id="9772909at2"/>
<comment type="similarity">
    <text evidence="2">Belongs to the outer membrane factor (OMF) (TC 1.B.17) family.</text>
</comment>
<keyword evidence="10" id="KW-1185">Reference proteome</keyword>
<evidence type="ECO:0000256" key="2">
    <source>
        <dbReference type="ARBA" id="ARBA00007613"/>
    </source>
</evidence>
<dbReference type="RefSeq" id="WP_123069324.1">
    <property type="nucleotide sequence ID" value="NZ_JSAB01000078.1"/>
</dbReference>
<keyword evidence="8" id="KW-0732">Signal</keyword>
<dbReference type="GO" id="GO:0015562">
    <property type="term" value="F:efflux transmembrane transporter activity"/>
    <property type="evidence" value="ECO:0007669"/>
    <property type="project" value="InterPro"/>
</dbReference>
<keyword evidence="5" id="KW-0812">Transmembrane</keyword>
<dbReference type="Proteomes" id="UP000283254">
    <property type="component" value="Unassembled WGS sequence"/>
</dbReference>
<dbReference type="InterPro" id="IPR051906">
    <property type="entry name" value="TolC-like"/>
</dbReference>
<accession>A0A422QM23</accession>
<keyword evidence="3" id="KW-0813">Transport</keyword>
<proteinExistence type="inferred from homology"/>
<dbReference type="GO" id="GO:1990281">
    <property type="term" value="C:efflux pump complex"/>
    <property type="evidence" value="ECO:0007669"/>
    <property type="project" value="TreeGrafter"/>
</dbReference>
<organism evidence="9 10">
    <name type="scientific">Massilia aurea</name>
    <dbReference type="NCBI Taxonomy" id="373040"/>
    <lineage>
        <taxon>Bacteria</taxon>
        <taxon>Pseudomonadati</taxon>
        <taxon>Pseudomonadota</taxon>
        <taxon>Betaproteobacteria</taxon>
        <taxon>Burkholderiales</taxon>
        <taxon>Oxalobacteraceae</taxon>
        <taxon>Telluria group</taxon>
        <taxon>Massilia</taxon>
    </lineage>
</organism>
<dbReference type="PANTHER" id="PTHR30026:SF20">
    <property type="entry name" value="OUTER MEMBRANE PROTEIN TOLC"/>
    <property type="match status" value="1"/>
</dbReference>
<feature type="signal peptide" evidence="8">
    <location>
        <begin position="1"/>
        <end position="19"/>
    </location>
</feature>
<evidence type="ECO:0000256" key="8">
    <source>
        <dbReference type="SAM" id="SignalP"/>
    </source>
</evidence>
<evidence type="ECO:0000256" key="4">
    <source>
        <dbReference type="ARBA" id="ARBA00022452"/>
    </source>
</evidence>
<evidence type="ECO:0000256" key="5">
    <source>
        <dbReference type="ARBA" id="ARBA00022692"/>
    </source>
</evidence>
<comment type="subcellular location">
    <subcellularLocation>
        <location evidence="1">Cell outer membrane</location>
    </subcellularLocation>
</comment>
<evidence type="ECO:0000256" key="6">
    <source>
        <dbReference type="ARBA" id="ARBA00023136"/>
    </source>
</evidence>
<keyword evidence="6" id="KW-0472">Membrane</keyword>
<dbReference type="GO" id="GO:0009279">
    <property type="term" value="C:cell outer membrane"/>
    <property type="evidence" value="ECO:0007669"/>
    <property type="project" value="UniProtKB-SubCell"/>
</dbReference>
<name>A0A422QM23_9BURK</name>
<evidence type="ECO:0000256" key="1">
    <source>
        <dbReference type="ARBA" id="ARBA00004442"/>
    </source>
</evidence>
<evidence type="ECO:0008006" key="11">
    <source>
        <dbReference type="Google" id="ProtNLM"/>
    </source>
</evidence>
<feature type="chain" id="PRO_5019191595" description="Transporter" evidence="8">
    <location>
        <begin position="20"/>
        <end position="424"/>
    </location>
</feature>